<comment type="caution">
    <text evidence="1">The sequence shown here is derived from an EMBL/GenBank/DDBJ whole genome shotgun (WGS) entry which is preliminary data.</text>
</comment>
<evidence type="ECO:0008006" key="3">
    <source>
        <dbReference type="Google" id="ProtNLM"/>
    </source>
</evidence>
<dbReference type="Proteomes" id="UP000318199">
    <property type="component" value="Unassembled WGS sequence"/>
</dbReference>
<keyword evidence="2" id="KW-1185">Reference proteome</keyword>
<proteinExistence type="predicted"/>
<organism evidence="1 2">
    <name type="scientific">Caenimonas sedimenti</name>
    <dbReference type="NCBI Taxonomy" id="2596921"/>
    <lineage>
        <taxon>Bacteria</taxon>
        <taxon>Pseudomonadati</taxon>
        <taxon>Pseudomonadota</taxon>
        <taxon>Betaproteobacteria</taxon>
        <taxon>Burkholderiales</taxon>
        <taxon>Comamonadaceae</taxon>
        <taxon>Caenimonas</taxon>
    </lineage>
</organism>
<protein>
    <recommendedName>
        <fullName evidence="3">DUF2783 domain-containing protein</fullName>
    </recommendedName>
</protein>
<dbReference type="EMBL" id="VOBQ01000005">
    <property type="protein sequence ID" value="TWO71875.1"/>
    <property type="molecule type" value="Genomic_DNA"/>
</dbReference>
<evidence type="ECO:0000313" key="2">
    <source>
        <dbReference type="Proteomes" id="UP000318199"/>
    </source>
</evidence>
<reference evidence="1 2" key="1">
    <citation type="submission" date="2019-07" db="EMBL/GenBank/DDBJ databases">
        <title>Caenimonas sedimenti sp. nov., isolated from activated sludge.</title>
        <authorList>
            <person name="Xu J."/>
        </authorList>
    </citation>
    <scope>NUCLEOTIDE SEQUENCE [LARGE SCALE GENOMIC DNA]</scope>
    <source>
        <strain evidence="1 2">HX-9-20</strain>
    </source>
</reference>
<gene>
    <name evidence="1" type="ORF">FN976_07735</name>
</gene>
<accession>A0A562ZU96</accession>
<evidence type="ECO:0000313" key="1">
    <source>
        <dbReference type="EMBL" id="TWO71875.1"/>
    </source>
</evidence>
<sequence length="62" mass="6448">MTDADLDRSYTALCQALAQAGPERSQLLLAMLSLQLMARAESADTVLPLIAQAAARCGEGGV</sequence>
<name>A0A562ZU96_9BURK</name>
<dbReference type="RefSeq" id="WP_145892435.1">
    <property type="nucleotide sequence ID" value="NZ_VOBQ01000005.1"/>
</dbReference>
<dbReference type="AlphaFoldDB" id="A0A562ZU96"/>